<dbReference type="STRING" id="933852.A0A0C2XTY7"/>
<dbReference type="SUPFAM" id="SSF52743">
    <property type="entry name" value="Subtilisin-like"/>
    <property type="match status" value="1"/>
</dbReference>
<dbReference type="InterPro" id="IPR050131">
    <property type="entry name" value="Peptidase_S8_subtilisin-like"/>
</dbReference>
<evidence type="ECO:0000313" key="11">
    <source>
        <dbReference type="EMBL" id="KIM32362.1"/>
    </source>
</evidence>
<dbReference type="PROSITE" id="PS00138">
    <property type="entry name" value="SUBTILASE_SER"/>
    <property type="match status" value="1"/>
</dbReference>
<dbReference type="GO" id="GO:0006508">
    <property type="term" value="P:proteolysis"/>
    <property type="evidence" value="ECO:0007669"/>
    <property type="project" value="UniProtKB-KW"/>
</dbReference>
<keyword evidence="12" id="KW-1185">Reference proteome</keyword>
<feature type="chain" id="PRO_5002159149" description="Peptidase S8/S53 domain-containing protein" evidence="8">
    <location>
        <begin position="27"/>
        <end position="589"/>
    </location>
</feature>
<evidence type="ECO:0000256" key="7">
    <source>
        <dbReference type="SAM" id="MobiDB-lite"/>
    </source>
</evidence>
<dbReference type="AlphaFoldDB" id="A0A0C2XTY7"/>
<evidence type="ECO:0000256" key="5">
    <source>
        <dbReference type="PROSITE-ProRule" id="PRU01240"/>
    </source>
</evidence>
<sequence>MRRHSFKYYLAALALPLSLSFGITLAVPTDGSGGRPVPLTIRSVDGPVRENGYIVTFKQSVDAHEAQDWIAHKFGRGAVRHRYNTTHIDGLAGTFNETQIEALRTSRFVESIELDSIGEVDSLVVQRDASWGLQRISQIGPVSGNVTGLDYTYSYDSSAGSGTDIYIVDSGINIQHTDFGGRASWGMTFGNYTPDVDGLGHGTHVAGIAGGTRYGVSKNSRLIAVRVISATGTGYSSDCIIAINWIINQAKITNRPSIINISIKFPPNDLLDAVVTDAVNAGVHVVVSAGNVASDASTQSPARASAATTVGAMDITDSMAPYSNFGPLVDIFAPGSAITSAYITSNTATKVDYGTSMASPFVAGLTAYFIGLYGNKSPAEILNLIKSVSPYNKLASIPSDTINQLIDNGAYLLPGYQQGGPDNTSGTRTDSISGSPSLRPTQTLSFSVVDATSISIPSSTITSFVDSTSTSLDSTIVPNDMTSTPSTESKVPSTDSTDSTSISNTPSSSTIISSTNSASTNSTNSTSILNTSTTRPPSSSSSTARTSSSKVTSAPCTSSAGSSTRITRPTTSTQSYLQPGKWCLFFWWC</sequence>
<dbReference type="InterPro" id="IPR023828">
    <property type="entry name" value="Peptidase_S8_Ser-AS"/>
</dbReference>
<dbReference type="Pfam" id="PF00082">
    <property type="entry name" value="Peptidase_S8"/>
    <property type="match status" value="1"/>
</dbReference>
<proteinExistence type="inferred from homology"/>
<dbReference type="InterPro" id="IPR022398">
    <property type="entry name" value="Peptidase_S8_His-AS"/>
</dbReference>
<dbReference type="InterPro" id="IPR000209">
    <property type="entry name" value="Peptidase_S8/S53_dom"/>
</dbReference>
<dbReference type="InterPro" id="IPR034193">
    <property type="entry name" value="PCSK9_ProteinaseK-like"/>
</dbReference>
<keyword evidence="2 5" id="KW-0645">Protease</keyword>
<gene>
    <name evidence="11" type="ORF">M408DRAFT_326957</name>
</gene>
<dbReference type="Gene3D" id="3.40.50.200">
    <property type="entry name" value="Peptidase S8/S53 domain"/>
    <property type="match status" value="1"/>
</dbReference>
<feature type="signal peptide" evidence="8">
    <location>
        <begin position="1"/>
        <end position="26"/>
    </location>
</feature>
<feature type="compositionally biased region" description="Polar residues" evidence="7">
    <location>
        <begin position="470"/>
        <end position="492"/>
    </location>
</feature>
<evidence type="ECO:0000313" key="12">
    <source>
        <dbReference type="Proteomes" id="UP000054097"/>
    </source>
</evidence>
<reference evidence="11 12" key="1">
    <citation type="submission" date="2014-04" db="EMBL/GenBank/DDBJ databases">
        <authorList>
            <consortium name="DOE Joint Genome Institute"/>
            <person name="Kuo A."/>
            <person name="Zuccaro A."/>
            <person name="Kohler A."/>
            <person name="Nagy L.G."/>
            <person name="Floudas D."/>
            <person name="Copeland A."/>
            <person name="Barry K.W."/>
            <person name="Cichocki N."/>
            <person name="Veneault-Fourrey C."/>
            <person name="LaButti K."/>
            <person name="Lindquist E.A."/>
            <person name="Lipzen A."/>
            <person name="Lundell T."/>
            <person name="Morin E."/>
            <person name="Murat C."/>
            <person name="Sun H."/>
            <person name="Tunlid A."/>
            <person name="Henrissat B."/>
            <person name="Grigoriev I.V."/>
            <person name="Hibbett D.S."/>
            <person name="Martin F."/>
            <person name="Nordberg H.P."/>
            <person name="Cantor M.N."/>
            <person name="Hua S.X."/>
        </authorList>
    </citation>
    <scope>NUCLEOTIDE SEQUENCE [LARGE SCALE GENOMIC DNA]</scope>
    <source>
        <strain evidence="11 12">MAFF 305830</strain>
    </source>
</reference>
<dbReference type="InterPro" id="IPR036852">
    <property type="entry name" value="Peptidase_S8/S53_dom_sf"/>
</dbReference>
<feature type="domain" description="Inhibitor I9" evidence="10">
    <location>
        <begin position="53"/>
        <end position="117"/>
    </location>
</feature>
<dbReference type="Proteomes" id="UP000054097">
    <property type="component" value="Unassembled WGS sequence"/>
</dbReference>
<feature type="active site" description="Charge relay system" evidence="5">
    <location>
        <position position="169"/>
    </location>
</feature>
<dbReference type="Pfam" id="PF05922">
    <property type="entry name" value="Inhibitor_I9"/>
    <property type="match status" value="1"/>
</dbReference>
<dbReference type="FunFam" id="3.40.50.200:FF:000007">
    <property type="entry name" value="Subtilisin-like serine protease"/>
    <property type="match status" value="1"/>
</dbReference>
<feature type="active site" description="Charge relay system" evidence="5">
    <location>
        <position position="356"/>
    </location>
</feature>
<dbReference type="InterPro" id="IPR015500">
    <property type="entry name" value="Peptidase_S8_subtilisin-rel"/>
</dbReference>
<feature type="active site" description="Charge relay system" evidence="5">
    <location>
        <position position="201"/>
    </location>
</feature>
<dbReference type="PANTHER" id="PTHR43806:SF58">
    <property type="entry name" value="ALKALINE PROTEASE 1-RELATED"/>
    <property type="match status" value="1"/>
</dbReference>
<feature type="compositionally biased region" description="Low complexity" evidence="7">
    <location>
        <begin position="562"/>
        <end position="575"/>
    </location>
</feature>
<evidence type="ECO:0000256" key="6">
    <source>
        <dbReference type="RuleBase" id="RU003355"/>
    </source>
</evidence>
<feature type="compositionally biased region" description="Low complexity" evidence="7">
    <location>
        <begin position="493"/>
        <end position="554"/>
    </location>
</feature>
<feature type="compositionally biased region" description="Polar residues" evidence="7">
    <location>
        <begin position="420"/>
        <end position="439"/>
    </location>
</feature>
<keyword evidence="3 5" id="KW-0378">Hydrolase</keyword>
<comment type="similarity">
    <text evidence="1 5 6">Belongs to the peptidase S8 family.</text>
</comment>
<dbReference type="PROSITE" id="PS00137">
    <property type="entry name" value="SUBTILASE_HIS"/>
    <property type="match status" value="1"/>
</dbReference>
<dbReference type="InterPro" id="IPR037045">
    <property type="entry name" value="S8pro/Inhibitor_I9_sf"/>
</dbReference>
<evidence type="ECO:0000259" key="9">
    <source>
        <dbReference type="Pfam" id="PF00082"/>
    </source>
</evidence>
<reference evidence="12" key="2">
    <citation type="submission" date="2015-01" db="EMBL/GenBank/DDBJ databases">
        <title>Evolutionary Origins and Diversification of the Mycorrhizal Mutualists.</title>
        <authorList>
            <consortium name="DOE Joint Genome Institute"/>
            <consortium name="Mycorrhizal Genomics Consortium"/>
            <person name="Kohler A."/>
            <person name="Kuo A."/>
            <person name="Nagy L.G."/>
            <person name="Floudas D."/>
            <person name="Copeland A."/>
            <person name="Barry K.W."/>
            <person name="Cichocki N."/>
            <person name="Veneault-Fourrey C."/>
            <person name="LaButti K."/>
            <person name="Lindquist E.A."/>
            <person name="Lipzen A."/>
            <person name="Lundell T."/>
            <person name="Morin E."/>
            <person name="Murat C."/>
            <person name="Riley R."/>
            <person name="Ohm R."/>
            <person name="Sun H."/>
            <person name="Tunlid A."/>
            <person name="Henrissat B."/>
            <person name="Grigoriev I.V."/>
            <person name="Hibbett D.S."/>
            <person name="Martin F."/>
        </authorList>
    </citation>
    <scope>NUCLEOTIDE SEQUENCE [LARGE SCALE GENOMIC DNA]</scope>
    <source>
        <strain evidence="12">MAFF 305830</strain>
    </source>
</reference>
<accession>A0A0C2XTY7</accession>
<keyword evidence="4 5" id="KW-0720">Serine protease</keyword>
<organism evidence="11 12">
    <name type="scientific">Serendipita vermifera MAFF 305830</name>
    <dbReference type="NCBI Taxonomy" id="933852"/>
    <lineage>
        <taxon>Eukaryota</taxon>
        <taxon>Fungi</taxon>
        <taxon>Dikarya</taxon>
        <taxon>Basidiomycota</taxon>
        <taxon>Agaricomycotina</taxon>
        <taxon>Agaricomycetes</taxon>
        <taxon>Sebacinales</taxon>
        <taxon>Serendipitaceae</taxon>
        <taxon>Serendipita</taxon>
    </lineage>
</organism>
<evidence type="ECO:0000256" key="1">
    <source>
        <dbReference type="ARBA" id="ARBA00011073"/>
    </source>
</evidence>
<name>A0A0C2XTY7_SERVB</name>
<dbReference type="PROSITE" id="PS51892">
    <property type="entry name" value="SUBTILASE"/>
    <property type="match status" value="1"/>
</dbReference>
<dbReference type="CDD" id="cd04077">
    <property type="entry name" value="Peptidases_S8_PCSK9_ProteinaseK_like"/>
    <property type="match status" value="1"/>
</dbReference>
<dbReference type="GO" id="GO:0005615">
    <property type="term" value="C:extracellular space"/>
    <property type="evidence" value="ECO:0007669"/>
    <property type="project" value="TreeGrafter"/>
</dbReference>
<dbReference type="InterPro" id="IPR010259">
    <property type="entry name" value="S8pro/Inhibitor_I9"/>
</dbReference>
<feature type="region of interest" description="Disordered" evidence="7">
    <location>
        <begin position="416"/>
        <end position="439"/>
    </location>
</feature>
<dbReference type="PRINTS" id="PR00723">
    <property type="entry name" value="SUBTILISIN"/>
</dbReference>
<evidence type="ECO:0000256" key="8">
    <source>
        <dbReference type="SAM" id="SignalP"/>
    </source>
</evidence>
<keyword evidence="8" id="KW-0732">Signal</keyword>
<dbReference type="InterPro" id="IPR023827">
    <property type="entry name" value="Peptidase_S8_Asp-AS"/>
</dbReference>
<feature type="region of interest" description="Disordered" evidence="7">
    <location>
        <begin position="470"/>
        <end position="575"/>
    </location>
</feature>
<evidence type="ECO:0000256" key="4">
    <source>
        <dbReference type="ARBA" id="ARBA00022825"/>
    </source>
</evidence>
<feature type="domain" description="Peptidase S8/S53" evidence="9">
    <location>
        <begin position="160"/>
        <end position="387"/>
    </location>
</feature>
<dbReference type="GO" id="GO:0004252">
    <property type="term" value="F:serine-type endopeptidase activity"/>
    <property type="evidence" value="ECO:0007669"/>
    <property type="project" value="UniProtKB-UniRule"/>
</dbReference>
<dbReference type="Gene3D" id="3.30.70.80">
    <property type="entry name" value="Peptidase S8 propeptide/proteinase inhibitor I9"/>
    <property type="match status" value="1"/>
</dbReference>
<protein>
    <recommendedName>
        <fullName evidence="13">Peptidase S8/S53 domain-containing protein</fullName>
    </recommendedName>
</protein>
<dbReference type="HOGENOM" id="CLU_011263_14_0_1"/>
<dbReference type="PANTHER" id="PTHR43806">
    <property type="entry name" value="PEPTIDASE S8"/>
    <property type="match status" value="1"/>
</dbReference>
<evidence type="ECO:0000259" key="10">
    <source>
        <dbReference type="Pfam" id="PF05922"/>
    </source>
</evidence>
<dbReference type="SUPFAM" id="SSF54897">
    <property type="entry name" value="Protease propeptides/inhibitors"/>
    <property type="match status" value="1"/>
</dbReference>
<evidence type="ECO:0000256" key="2">
    <source>
        <dbReference type="ARBA" id="ARBA00022670"/>
    </source>
</evidence>
<evidence type="ECO:0008006" key="13">
    <source>
        <dbReference type="Google" id="ProtNLM"/>
    </source>
</evidence>
<evidence type="ECO:0000256" key="3">
    <source>
        <dbReference type="ARBA" id="ARBA00022801"/>
    </source>
</evidence>
<dbReference type="OrthoDB" id="19448at2759"/>
<dbReference type="PROSITE" id="PS00136">
    <property type="entry name" value="SUBTILASE_ASP"/>
    <property type="match status" value="1"/>
</dbReference>
<dbReference type="EMBL" id="KN824280">
    <property type="protein sequence ID" value="KIM32362.1"/>
    <property type="molecule type" value="Genomic_DNA"/>
</dbReference>